<dbReference type="InterPro" id="IPR000600">
    <property type="entry name" value="ROK"/>
</dbReference>
<keyword evidence="9" id="KW-0460">Magnesium</keyword>
<keyword evidence="8" id="KW-0067">ATP-binding</keyword>
<evidence type="ECO:0000313" key="13">
    <source>
        <dbReference type="EMBL" id="OYQ23664.1"/>
    </source>
</evidence>
<evidence type="ECO:0000256" key="6">
    <source>
        <dbReference type="ARBA" id="ARBA00022777"/>
    </source>
</evidence>
<dbReference type="AlphaFoldDB" id="A0A255Y4S9"/>
<keyword evidence="10" id="KW-0119">Carbohydrate metabolism</keyword>
<dbReference type="InterPro" id="IPR049874">
    <property type="entry name" value="ROK_cs"/>
</dbReference>
<comment type="similarity">
    <text evidence="2">Belongs to the ROK (NagC/XylR) family.</text>
</comment>
<dbReference type="EMBL" id="NOXT01000130">
    <property type="protein sequence ID" value="OYQ23664.1"/>
    <property type="molecule type" value="Genomic_DNA"/>
</dbReference>
<evidence type="ECO:0000256" key="10">
    <source>
        <dbReference type="ARBA" id="ARBA00023277"/>
    </source>
</evidence>
<dbReference type="Proteomes" id="UP000216991">
    <property type="component" value="Unassembled WGS sequence"/>
</dbReference>
<dbReference type="GO" id="GO:0008865">
    <property type="term" value="F:fructokinase activity"/>
    <property type="evidence" value="ECO:0007669"/>
    <property type="project" value="UniProtKB-EC"/>
</dbReference>
<dbReference type="PANTHER" id="PTHR42742:SF3">
    <property type="entry name" value="FRUCTOKINASE"/>
    <property type="match status" value="1"/>
</dbReference>
<dbReference type="Gene3D" id="3.30.420.40">
    <property type="match status" value="2"/>
</dbReference>
<dbReference type="Pfam" id="PF00480">
    <property type="entry name" value="ROK"/>
    <property type="match status" value="1"/>
</dbReference>
<dbReference type="GO" id="GO:0046872">
    <property type="term" value="F:metal ion binding"/>
    <property type="evidence" value="ECO:0007669"/>
    <property type="project" value="UniProtKB-KW"/>
</dbReference>
<gene>
    <name evidence="13" type="ORF">CHU93_16945</name>
</gene>
<dbReference type="RefSeq" id="WP_094475318.1">
    <property type="nucleotide sequence ID" value="NZ_NOXT01000130.1"/>
</dbReference>
<keyword evidence="7" id="KW-0862">Zinc</keyword>
<dbReference type="EC" id="2.7.1.4" evidence="11"/>
<evidence type="ECO:0000256" key="11">
    <source>
        <dbReference type="ARBA" id="ARBA00038887"/>
    </source>
</evidence>
<dbReference type="InterPro" id="IPR043129">
    <property type="entry name" value="ATPase_NBD"/>
</dbReference>
<keyword evidence="3" id="KW-0808">Transferase</keyword>
<comment type="catalytic activity">
    <reaction evidence="12">
        <text>D-fructose + ATP = D-fructose 6-phosphate + ADP + H(+)</text>
        <dbReference type="Rhea" id="RHEA:16125"/>
        <dbReference type="ChEBI" id="CHEBI:15378"/>
        <dbReference type="ChEBI" id="CHEBI:30616"/>
        <dbReference type="ChEBI" id="CHEBI:37721"/>
        <dbReference type="ChEBI" id="CHEBI:61527"/>
        <dbReference type="ChEBI" id="CHEBI:456216"/>
        <dbReference type="EC" id="2.7.1.4"/>
    </reaction>
</comment>
<evidence type="ECO:0000256" key="4">
    <source>
        <dbReference type="ARBA" id="ARBA00022723"/>
    </source>
</evidence>
<evidence type="ECO:0000256" key="7">
    <source>
        <dbReference type="ARBA" id="ARBA00022833"/>
    </source>
</evidence>
<evidence type="ECO:0000256" key="8">
    <source>
        <dbReference type="ARBA" id="ARBA00022840"/>
    </source>
</evidence>
<keyword evidence="4" id="KW-0479">Metal-binding</keyword>
<dbReference type="OrthoDB" id="9783435at2"/>
<name>A0A255Y4S9_9SPHN</name>
<evidence type="ECO:0000313" key="14">
    <source>
        <dbReference type="Proteomes" id="UP000216991"/>
    </source>
</evidence>
<keyword evidence="5" id="KW-0547">Nucleotide-binding</keyword>
<organism evidence="13 14">
    <name type="scientific">Sandarakinorhabdus cyanobacteriorum</name>
    <dbReference type="NCBI Taxonomy" id="1981098"/>
    <lineage>
        <taxon>Bacteria</taxon>
        <taxon>Pseudomonadati</taxon>
        <taxon>Pseudomonadota</taxon>
        <taxon>Alphaproteobacteria</taxon>
        <taxon>Sphingomonadales</taxon>
        <taxon>Sphingosinicellaceae</taxon>
        <taxon>Sandarakinorhabdus</taxon>
    </lineage>
</organism>
<evidence type="ECO:0000256" key="12">
    <source>
        <dbReference type="ARBA" id="ARBA00048451"/>
    </source>
</evidence>
<sequence>MTNIPLLAGIEAGGTKFVLAVGHAPDAITARHVIPTRTPAETLAEASAWFAAQGAIAAMGIASFGPVALDRASPRWGHITNTPKPGWADCDLAGHFARSLGVPVGFDTDVNGAALAEARMGAGRDAGSLAYVTIGTGVGGGLILDGQLVHGAAHPEMGHMLPRRPANDADFPGICPHHGDCLEGLVCGPAIIARWGQPLSGLPADHPGHAIIADYLGQLCHTLIATTAVEIIVLGGGVMNTPGLIDRVRARTDTLGNAYFPGTGRHRILPPALADNSGITGALLLAQAAAR</sequence>
<dbReference type="PANTHER" id="PTHR42742">
    <property type="entry name" value="TRANSCRIPTIONAL REPRESSOR MPRA"/>
    <property type="match status" value="1"/>
</dbReference>
<dbReference type="GO" id="GO:0005524">
    <property type="term" value="F:ATP binding"/>
    <property type="evidence" value="ECO:0007669"/>
    <property type="project" value="UniProtKB-KW"/>
</dbReference>
<dbReference type="FunFam" id="3.30.420.40:FF:000153">
    <property type="entry name" value="Putative fructokinase"/>
    <property type="match status" value="1"/>
</dbReference>
<evidence type="ECO:0000256" key="5">
    <source>
        <dbReference type="ARBA" id="ARBA00022741"/>
    </source>
</evidence>
<reference evidence="13 14" key="1">
    <citation type="submission" date="2017-07" db="EMBL/GenBank/DDBJ databases">
        <title>Sandarakinorhabdus cyanobacteriorum sp. nov., a novel bacterium isolated from cyanobacterial aggregates in a eutrophic lake.</title>
        <authorList>
            <person name="Cai H."/>
        </authorList>
    </citation>
    <scope>NUCLEOTIDE SEQUENCE [LARGE SCALE GENOMIC DNA]</scope>
    <source>
        <strain evidence="13 14">TH057</strain>
    </source>
</reference>
<keyword evidence="6 13" id="KW-0418">Kinase</keyword>
<dbReference type="PROSITE" id="PS01125">
    <property type="entry name" value="ROK"/>
    <property type="match status" value="1"/>
</dbReference>
<evidence type="ECO:0000256" key="1">
    <source>
        <dbReference type="ARBA" id="ARBA00001946"/>
    </source>
</evidence>
<accession>A0A255Y4S9</accession>
<comment type="cofactor">
    <cofactor evidence="1">
        <name>Mg(2+)</name>
        <dbReference type="ChEBI" id="CHEBI:18420"/>
    </cofactor>
</comment>
<dbReference type="SUPFAM" id="SSF53067">
    <property type="entry name" value="Actin-like ATPase domain"/>
    <property type="match status" value="1"/>
</dbReference>
<evidence type="ECO:0000256" key="9">
    <source>
        <dbReference type="ARBA" id="ARBA00022842"/>
    </source>
</evidence>
<protein>
    <recommendedName>
        <fullName evidence="11">fructokinase</fullName>
        <ecNumber evidence="11">2.7.1.4</ecNumber>
    </recommendedName>
</protein>
<comment type="caution">
    <text evidence="13">The sequence shown here is derived from an EMBL/GenBank/DDBJ whole genome shotgun (WGS) entry which is preliminary data.</text>
</comment>
<dbReference type="InterPro" id="IPR051804">
    <property type="entry name" value="Carb_Metab_Reg_Kinase/Isom"/>
</dbReference>
<proteinExistence type="inferred from homology"/>
<dbReference type="CDD" id="cd24067">
    <property type="entry name" value="ASKHA_NBD_ROK_BsFRK-like"/>
    <property type="match status" value="1"/>
</dbReference>
<evidence type="ECO:0000256" key="2">
    <source>
        <dbReference type="ARBA" id="ARBA00006479"/>
    </source>
</evidence>
<evidence type="ECO:0000256" key="3">
    <source>
        <dbReference type="ARBA" id="ARBA00022679"/>
    </source>
</evidence>
<keyword evidence="14" id="KW-1185">Reference proteome</keyword>